<reference evidence="12 13" key="1">
    <citation type="submission" date="2016-04" db="EMBL/GenBank/DDBJ databases">
        <title>Complete Genome Sequence of Halotalea alkalilenta IHB B 13600.</title>
        <authorList>
            <person name="Swarnkar M.K."/>
            <person name="Sharma A."/>
            <person name="Kaushal K."/>
            <person name="Soni R."/>
            <person name="Rana S."/>
            <person name="Singh A.K."/>
            <person name="Gulati A."/>
        </authorList>
    </citation>
    <scope>NUCLEOTIDE SEQUENCE [LARGE SCALE GENOMIC DNA]</scope>
    <source>
        <strain evidence="12 13">IHB B 13600</strain>
    </source>
</reference>
<dbReference type="EMBL" id="CP015243">
    <property type="protein sequence ID" value="ANF56382.1"/>
    <property type="molecule type" value="Genomic_DNA"/>
</dbReference>
<sequence>MLEAAHAAIQRHPLLAGYYRASLLEHDGFASALAGVIARTLASEHVPFEAARDQVREALAAEPRIVDAALDDILVLLREDAAIPEPFTPLLYFPGYRALQCQRVAHAWWQFGLTDLASYLQYRVACDFAVDIHPAARIGSGIFIDHGAGIVIGETAVVEDGVTLFQGVTLGGTGKLDGDRHPKVRRGAFLGAGALVLGNIEIGEGAKVGAGAIVTKPVAPGDTVVGPTARVR</sequence>
<evidence type="ECO:0000313" key="12">
    <source>
        <dbReference type="EMBL" id="ANF56382.1"/>
    </source>
</evidence>
<evidence type="ECO:0000313" key="13">
    <source>
        <dbReference type="Proteomes" id="UP000077875"/>
    </source>
</evidence>
<dbReference type="InterPro" id="IPR053376">
    <property type="entry name" value="Serine_acetyltransferase"/>
</dbReference>
<dbReference type="KEGG" id="haa:A5892_01980"/>
<dbReference type="AlphaFoldDB" id="A0A172YB88"/>
<dbReference type="Gene3D" id="1.10.3130.10">
    <property type="entry name" value="serine acetyltransferase, domain 1"/>
    <property type="match status" value="1"/>
</dbReference>
<dbReference type="NCBIfam" id="NF041874">
    <property type="entry name" value="EPS_EpsC"/>
    <property type="match status" value="1"/>
</dbReference>
<dbReference type="InterPro" id="IPR018357">
    <property type="entry name" value="Hexapep_transf_CS"/>
</dbReference>
<evidence type="ECO:0000256" key="4">
    <source>
        <dbReference type="ARBA" id="ARBA00018522"/>
    </source>
</evidence>
<dbReference type="UniPathway" id="UPA00136">
    <property type="reaction ID" value="UER00199"/>
</dbReference>
<dbReference type="Proteomes" id="UP000077875">
    <property type="component" value="Chromosome"/>
</dbReference>
<dbReference type="Pfam" id="PF06426">
    <property type="entry name" value="SATase_N"/>
    <property type="match status" value="1"/>
</dbReference>
<keyword evidence="7" id="KW-0677">Repeat</keyword>
<comment type="pathway">
    <text evidence="1">Amino-acid biosynthesis; L-cysteine biosynthesis; L-cysteine from L-serine: step 1/2.</text>
</comment>
<dbReference type="GO" id="GO:0009001">
    <property type="term" value="F:serine O-acetyltransferase activity"/>
    <property type="evidence" value="ECO:0007669"/>
    <property type="project" value="UniProtKB-EC"/>
</dbReference>
<gene>
    <name evidence="12" type="ORF">A5892_01980</name>
</gene>
<dbReference type="InterPro" id="IPR001451">
    <property type="entry name" value="Hexapep"/>
</dbReference>
<evidence type="ECO:0000256" key="5">
    <source>
        <dbReference type="ARBA" id="ARBA00022605"/>
    </source>
</evidence>
<evidence type="ECO:0000256" key="1">
    <source>
        <dbReference type="ARBA" id="ARBA00004876"/>
    </source>
</evidence>
<comment type="catalytic activity">
    <reaction evidence="10">
        <text>L-serine + acetyl-CoA = O-acetyl-L-serine + CoA</text>
        <dbReference type="Rhea" id="RHEA:24560"/>
        <dbReference type="ChEBI" id="CHEBI:33384"/>
        <dbReference type="ChEBI" id="CHEBI:57287"/>
        <dbReference type="ChEBI" id="CHEBI:57288"/>
        <dbReference type="ChEBI" id="CHEBI:58340"/>
        <dbReference type="EC" id="2.3.1.30"/>
    </reaction>
</comment>
<dbReference type="STRING" id="376489.A5892_01980"/>
<feature type="domain" description="Serine acetyltransferase N-terminal" evidence="11">
    <location>
        <begin position="1"/>
        <end position="101"/>
    </location>
</feature>
<dbReference type="InterPro" id="IPR011004">
    <property type="entry name" value="Trimer_LpxA-like_sf"/>
</dbReference>
<dbReference type="FunFam" id="2.160.10.10:FF:000002">
    <property type="entry name" value="Serine acetyltransferase"/>
    <property type="match status" value="1"/>
</dbReference>
<accession>A0A172YB88</accession>
<dbReference type="InterPro" id="IPR042122">
    <property type="entry name" value="Ser_AcTrfase_N_sf"/>
</dbReference>
<organism evidence="12 13">
    <name type="scientific">Halotalea alkalilenta</name>
    <dbReference type="NCBI Taxonomy" id="376489"/>
    <lineage>
        <taxon>Bacteria</taxon>
        <taxon>Pseudomonadati</taxon>
        <taxon>Pseudomonadota</taxon>
        <taxon>Gammaproteobacteria</taxon>
        <taxon>Oceanospirillales</taxon>
        <taxon>Halomonadaceae</taxon>
        <taxon>Halotalea</taxon>
    </lineage>
</organism>
<dbReference type="PANTHER" id="PTHR42811">
    <property type="entry name" value="SERINE ACETYLTRANSFERASE"/>
    <property type="match status" value="1"/>
</dbReference>
<comment type="similarity">
    <text evidence="2">Belongs to the transferase hexapeptide repeat family.</text>
</comment>
<dbReference type="Pfam" id="PF00132">
    <property type="entry name" value="Hexapep"/>
    <property type="match status" value="1"/>
</dbReference>
<dbReference type="SUPFAM" id="SSF51161">
    <property type="entry name" value="Trimeric LpxA-like enzymes"/>
    <property type="match status" value="1"/>
</dbReference>
<evidence type="ECO:0000256" key="6">
    <source>
        <dbReference type="ARBA" id="ARBA00022679"/>
    </source>
</evidence>
<name>A0A172YB88_9GAMM</name>
<dbReference type="EC" id="2.3.1.30" evidence="3"/>
<dbReference type="Gene3D" id="2.160.10.10">
    <property type="entry name" value="Hexapeptide repeat proteins"/>
    <property type="match status" value="1"/>
</dbReference>
<evidence type="ECO:0000256" key="2">
    <source>
        <dbReference type="ARBA" id="ARBA00007274"/>
    </source>
</evidence>
<evidence type="ECO:0000256" key="7">
    <source>
        <dbReference type="ARBA" id="ARBA00022737"/>
    </source>
</evidence>
<dbReference type="CDD" id="cd03354">
    <property type="entry name" value="LbH_SAT"/>
    <property type="match status" value="1"/>
</dbReference>
<evidence type="ECO:0000256" key="10">
    <source>
        <dbReference type="ARBA" id="ARBA00049486"/>
    </source>
</evidence>
<keyword evidence="5" id="KW-0028">Amino-acid biosynthesis</keyword>
<dbReference type="InterPro" id="IPR010493">
    <property type="entry name" value="Ser_AcTrfase_N"/>
</dbReference>
<protein>
    <recommendedName>
        <fullName evidence="4">Serine acetyltransferase</fullName>
        <ecNumber evidence="3">2.3.1.30</ecNumber>
    </recommendedName>
</protein>
<evidence type="ECO:0000259" key="11">
    <source>
        <dbReference type="SMART" id="SM00971"/>
    </source>
</evidence>
<keyword evidence="6" id="KW-0808">Transferase</keyword>
<dbReference type="GO" id="GO:0005737">
    <property type="term" value="C:cytoplasm"/>
    <property type="evidence" value="ECO:0007669"/>
    <property type="project" value="InterPro"/>
</dbReference>
<keyword evidence="9" id="KW-0012">Acyltransferase</keyword>
<proteinExistence type="inferred from homology"/>
<dbReference type="InterPro" id="IPR045304">
    <property type="entry name" value="LbH_SAT"/>
</dbReference>
<evidence type="ECO:0000256" key="9">
    <source>
        <dbReference type="ARBA" id="ARBA00023315"/>
    </source>
</evidence>
<dbReference type="GO" id="GO:0006535">
    <property type="term" value="P:cysteine biosynthetic process from serine"/>
    <property type="evidence" value="ECO:0007669"/>
    <property type="project" value="InterPro"/>
</dbReference>
<keyword evidence="8" id="KW-0198">Cysteine biosynthesis</keyword>
<dbReference type="PROSITE" id="PS00101">
    <property type="entry name" value="HEXAPEP_TRANSFERASES"/>
    <property type="match status" value="1"/>
</dbReference>
<evidence type="ECO:0000256" key="8">
    <source>
        <dbReference type="ARBA" id="ARBA00023192"/>
    </source>
</evidence>
<dbReference type="SMART" id="SM00971">
    <property type="entry name" value="SATase_N"/>
    <property type="match status" value="1"/>
</dbReference>
<evidence type="ECO:0000256" key="3">
    <source>
        <dbReference type="ARBA" id="ARBA00013266"/>
    </source>
</evidence>
<keyword evidence="13" id="KW-1185">Reference proteome</keyword>